<keyword evidence="6" id="KW-0282">Flagellum</keyword>
<keyword evidence="7" id="KW-1185">Reference proteome</keyword>
<dbReference type="Pfam" id="PF00669">
    <property type="entry name" value="Flagellin_N"/>
    <property type="match status" value="1"/>
</dbReference>
<evidence type="ECO:0000259" key="4">
    <source>
        <dbReference type="Pfam" id="PF00669"/>
    </source>
</evidence>
<dbReference type="Gene3D" id="1.20.1330.10">
    <property type="entry name" value="f41 fragment of flagellin, N-terminal domain"/>
    <property type="match status" value="2"/>
</dbReference>
<evidence type="ECO:0000259" key="5">
    <source>
        <dbReference type="Pfam" id="PF00700"/>
    </source>
</evidence>
<dbReference type="RefSeq" id="WP_145446533.1">
    <property type="nucleotide sequence ID" value="NZ_CP036280.1"/>
</dbReference>
<comment type="similarity">
    <text evidence="1 3">Belongs to the bacterial flagellin family.</text>
</comment>
<evidence type="ECO:0000256" key="3">
    <source>
        <dbReference type="RuleBase" id="RU362073"/>
    </source>
</evidence>
<evidence type="ECO:0000256" key="1">
    <source>
        <dbReference type="ARBA" id="ARBA00005709"/>
    </source>
</evidence>
<organism evidence="6 7">
    <name type="scientific">Mucisphaera calidilacus</name>
    <dbReference type="NCBI Taxonomy" id="2527982"/>
    <lineage>
        <taxon>Bacteria</taxon>
        <taxon>Pseudomonadati</taxon>
        <taxon>Planctomycetota</taxon>
        <taxon>Phycisphaerae</taxon>
        <taxon>Phycisphaerales</taxon>
        <taxon>Phycisphaeraceae</taxon>
        <taxon>Mucisphaera</taxon>
    </lineage>
</organism>
<dbReference type="AlphaFoldDB" id="A0A518BZH0"/>
<dbReference type="GO" id="GO:0005198">
    <property type="term" value="F:structural molecule activity"/>
    <property type="evidence" value="ECO:0007669"/>
    <property type="project" value="UniProtKB-UniRule"/>
</dbReference>
<dbReference type="EMBL" id="CP036280">
    <property type="protein sequence ID" value="QDU72361.1"/>
    <property type="molecule type" value="Genomic_DNA"/>
</dbReference>
<evidence type="ECO:0000313" key="7">
    <source>
        <dbReference type="Proteomes" id="UP000320386"/>
    </source>
</evidence>
<reference evidence="6 7" key="1">
    <citation type="submission" date="2019-02" db="EMBL/GenBank/DDBJ databases">
        <title>Deep-cultivation of Planctomycetes and their phenomic and genomic characterization uncovers novel biology.</title>
        <authorList>
            <person name="Wiegand S."/>
            <person name="Jogler M."/>
            <person name="Boedeker C."/>
            <person name="Pinto D."/>
            <person name="Vollmers J."/>
            <person name="Rivas-Marin E."/>
            <person name="Kohn T."/>
            <person name="Peeters S.H."/>
            <person name="Heuer A."/>
            <person name="Rast P."/>
            <person name="Oberbeckmann S."/>
            <person name="Bunk B."/>
            <person name="Jeske O."/>
            <person name="Meyerdierks A."/>
            <person name="Storesund J.E."/>
            <person name="Kallscheuer N."/>
            <person name="Luecker S."/>
            <person name="Lage O.M."/>
            <person name="Pohl T."/>
            <person name="Merkel B.J."/>
            <person name="Hornburger P."/>
            <person name="Mueller R.-W."/>
            <person name="Bruemmer F."/>
            <person name="Labrenz M."/>
            <person name="Spormann A.M."/>
            <person name="Op den Camp H."/>
            <person name="Overmann J."/>
            <person name="Amann R."/>
            <person name="Jetten M.S.M."/>
            <person name="Mascher T."/>
            <person name="Medema M.H."/>
            <person name="Devos D.P."/>
            <person name="Kaster A.-K."/>
            <person name="Ovreas L."/>
            <person name="Rohde M."/>
            <person name="Galperin M.Y."/>
            <person name="Jogler C."/>
        </authorList>
    </citation>
    <scope>NUCLEOTIDE SEQUENCE [LARGE SCALE GENOMIC DNA]</scope>
    <source>
        <strain evidence="6 7">Pan265</strain>
    </source>
</reference>
<dbReference type="Proteomes" id="UP000320386">
    <property type="component" value="Chromosome"/>
</dbReference>
<dbReference type="InterPro" id="IPR001492">
    <property type="entry name" value="Flagellin"/>
</dbReference>
<dbReference type="GO" id="GO:0009288">
    <property type="term" value="C:bacterial-type flagellum"/>
    <property type="evidence" value="ECO:0007669"/>
    <property type="project" value="UniProtKB-SubCell"/>
</dbReference>
<accession>A0A518BZH0</accession>
<feature type="domain" description="Flagellin C-terminal" evidence="5">
    <location>
        <begin position="574"/>
        <end position="657"/>
    </location>
</feature>
<feature type="domain" description="Flagellin N-terminal" evidence="4">
    <location>
        <begin position="14"/>
        <end position="136"/>
    </location>
</feature>
<keyword evidence="6" id="KW-0969">Cilium</keyword>
<comment type="function">
    <text evidence="3">Flagellin is the subunit protein which polymerizes to form the filaments of bacterial flagella.</text>
</comment>
<dbReference type="GO" id="GO:0005576">
    <property type="term" value="C:extracellular region"/>
    <property type="evidence" value="ECO:0007669"/>
    <property type="project" value="UniProtKB-SubCell"/>
</dbReference>
<dbReference type="OrthoDB" id="226594at2"/>
<keyword evidence="2 3" id="KW-0975">Bacterial flagellum</keyword>
<dbReference type="InterPro" id="IPR046358">
    <property type="entry name" value="Flagellin_C"/>
</dbReference>
<comment type="subcellular location">
    <subcellularLocation>
        <location evidence="3">Secreted</location>
    </subcellularLocation>
    <subcellularLocation>
        <location evidence="3">Bacterial flagellum</location>
    </subcellularLocation>
</comment>
<protein>
    <recommendedName>
        <fullName evidence="3">Flagellin</fullName>
    </recommendedName>
</protein>
<dbReference type="PANTHER" id="PTHR42792:SF1">
    <property type="entry name" value="FLAGELLAR HOOK-ASSOCIATED PROTEIN 3"/>
    <property type="match status" value="1"/>
</dbReference>
<dbReference type="PANTHER" id="PTHR42792">
    <property type="entry name" value="FLAGELLIN"/>
    <property type="match status" value="1"/>
</dbReference>
<proteinExistence type="inferred from homology"/>
<dbReference type="InterPro" id="IPR001029">
    <property type="entry name" value="Flagellin_N"/>
</dbReference>
<name>A0A518BZH0_9BACT</name>
<dbReference type="SUPFAM" id="SSF64518">
    <property type="entry name" value="Phase 1 flagellin"/>
    <property type="match status" value="2"/>
</dbReference>
<keyword evidence="6" id="KW-0966">Cell projection</keyword>
<sequence>MSGVNPTSGRVTSLLSSSTLVEQLRKTQVDMADLQRQLSTGLKYDSVSDAPGEASSILSLRRRLLERDQELDNLAESASVLNTADQAIKDFKEIVLEARTLAQEAANELGGSDAESRKAQAIVVTEQLDALIAIANRDILGVPLFAGNDYTDIDEPFVEFLGGVRYLGADSGLRLDTGQSRPSEINSNGADAFGALTTRVASNVDLNPALTGTSRLATLDGARGQGITPGQVQISVGATSAVIDLAGSETADDIITRLTAAFDAITPGSAAITLTNNGFALEATGVDPVTISDLPGATSAADLGISITNTGFPPTAGGDLNPPLTKNTRLADLGVAVDFASGLVINQGSRSETITLAGLETVEDLDNAIRALDLGVRLEINAGQTGFNLISEVSGVSFSIGENGGTTATDLGLRSYSADTRLSDFRNGMGVLVNEGSDDLGNNYSDIGFRLHDGTSFDVDLEGLTTVGEVITAIENEAAAAGLTVGVDFVVGFKAVGNGLEITDNTAGGGDFEVVNLGSNLTADHLGIAGNAGAGNAIAGRDTATIRAENVFTHLMDLRDALTGDDTSGIALAMDNIGNDLNDIDTARANIATQASRTNQQIQRIEDMKLTEEILLSDLQDADLTEVVTRFTQLQQQLQASLTAGGQIQQLTLLNFLS</sequence>
<keyword evidence="3" id="KW-0964">Secreted</keyword>
<dbReference type="Pfam" id="PF00700">
    <property type="entry name" value="Flagellin_C"/>
    <property type="match status" value="1"/>
</dbReference>
<evidence type="ECO:0000313" key="6">
    <source>
        <dbReference type="EMBL" id="QDU72361.1"/>
    </source>
</evidence>
<dbReference type="KEGG" id="mcad:Pan265_22260"/>
<gene>
    <name evidence="6" type="ORF">Pan265_22260</name>
</gene>
<evidence type="ECO:0000256" key="2">
    <source>
        <dbReference type="ARBA" id="ARBA00023143"/>
    </source>
</evidence>